<evidence type="ECO:0000256" key="3">
    <source>
        <dbReference type="ARBA" id="ARBA00023043"/>
    </source>
</evidence>
<dbReference type="PROSITE" id="PS50105">
    <property type="entry name" value="SAM_DOMAIN"/>
    <property type="match status" value="2"/>
</dbReference>
<accession>A0A068X063</accession>
<feature type="compositionally biased region" description="Low complexity" evidence="5">
    <location>
        <begin position="563"/>
        <end position="590"/>
    </location>
</feature>
<dbReference type="InterPro" id="IPR001660">
    <property type="entry name" value="SAM"/>
</dbReference>
<evidence type="ECO:0000256" key="4">
    <source>
        <dbReference type="PROSITE-ProRule" id="PRU00192"/>
    </source>
</evidence>
<dbReference type="PANTHER" id="PTHR24174:SF16">
    <property type="entry name" value="CASKIN-2"/>
    <property type="match status" value="1"/>
</dbReference>
<evidence type="ECO:0000313" key="8">
    <source>
        <dbReference type="EMBL" id="CDS23322.1"/>
    </source>
</evidence>
<dbReference type="PROSITE" id="PS50002">
    <property type="entry name" value="SH3"/>
    <property type="match status" value="1"/>
</dbReference>
<gene>
    <name evidence="8" type="ORF">EgrG_000083600</name>
</gene>
<reference evidence="8" key="2">
    <citation type="submission" date="2014-06" db="EMBL/GenBank/DDBJ databases">
        <authorList>
            <person name="Aslett M."/>
        </authorList>
    </citation>
    <scope>NUCLEOTIDE SEQUENCE</scope>
</reference>
<evidence type="ECO:0000259" key="7">
    <source>
        <dbReference type="PROSITE" id="PS50105"/>
    </source>
</evidence>
<feature type="compositionally biased region" description="Polar residues" evidence="5">
    <location>
        <begin position="495"/>
        <end position="505"/>
    </location>
</feature>
<reference evidence="10" key="3">
    <citation type="submission" date="2020-10" db="UniProtKB">
        <authorList>
            <consortium name="WormBaseParasite"/>
        </authorList>
    </citation>
    <scope>IDENTIFICATION</scope>
</reference>
<organism evidence="8">
    <name type="scientific">Echinococcus granulosus</name>
    <name type="common">Hydatid tapeworm</name>
    <dbReference type="NCBI Taxonomy" id="6210"/>
    <lineage>
        <taxon>Eukaryota</taxon>
        <taxon>Metazoa</taxon>
        <taxon>Spiralia</taxon>
        <taxon>Lophotrochozoa</taxon>
        <taxon>Platyhelminthes</taxon>
        <taxon>Cestoda</taxon>
        <taxon>Eucestoda</taxon>
        <taxon>Cyclophyllidea</taxon>
        <taxon>Taeniidae</taxon>
        <taxon>Echinococcus</taxon>
        <taxon>Echinococcus granulosus group</taxon>
    </lineage>
</organism>
<dbReference type="Gene3D" id="1.25.40.20">
    <property type="entry name" value="Ankyrin repeat-containing domain"/>
    <property type="match status" value="1"/>
</dbReference>
<feature type="region of interest" description="Disordered" evidence="5">
    <location>
        <begin position="561"/>
        <end position="618"/>
    </location>
</feature>
<evidence type="ECO:0000256" key="2">
    <source>
        <dbReference type="ARBA" id="ARBA00022737"/>
    </source>
</evidence>
<proteinExistence type="predicted"/>
<dbReference type="SUPFAM" id="SSF50044">
    <property type="entry name" value="SH3-domain"/>
    <property type="match status" value="1"/>
</dbReference>
<evidence type="ECO:0000256" key="5">
    <source>
        <dbReference type="SAM" id="MobiDB-lite"/>
    </source>
</evidence>
<feature type="compositionally biased region" description="Polar residues" evidence="5">
    <location>
        <begin position="365"/>
        <end position="385"/>
    </location>
</feature>
<dbReference type="PANTHER" id="PTHR24174">
    <property type="entry name" value="ANKYRIN REPEAT AND STERILE ALPHA MOTIF DOMAIN-CONTAINING PROTEIN 1"/>
    <property type="match status" value="1"/>
</dbReference>
<dbReference type="SMART" id="SM00248">
    <property type="entry name" value="ANK"/>
    <property type="match status" value="3"/>
</dbReference>
<feature type="region of interest" description="Disordered" evidence="5">
    <location>
        <begin position="975"/>
        <end position="1032"/>
    </location>
</feature>
<dbReference type="Proteomes" id="UP000492820">
    <property type="component" value="Unassembled WGS sequence"/>
</dbReference>
<feature type="region of interest" description="Disordered" evidence="5">
    <location>
        <begin position="347"/>
        <end position="402"/>
    </location>
</feature>
<feature type="domain" description="SH3" evidence="6">
    <location>
        <begin position="405"/>
        <end position="476"/>
    </location>
</feature>
<dbReference type="SUPFAM" id="SSF47769">
    <property type="entry name" value="SAM/Pointed domain"/>
    <property type="match status" value="2"/>
</dbReference>
<dbReference type="SMART" id="SM00454">
    <property type="entry name" value="SAM"/>
    <property type="match status" value="2"/>
</dbReference>
<evidence type="ECO:0000313" key="9">
    <source>
        <dbReference type="Proteomes" id="UP000492820"/>
    </source>
</evidence>
<dbReference type="AlphaFoldDB" id="A0A068X063"/>
<dbReference type="InterPro" id="IPR002110">
    <property type="entry name" value="Ankyrin_rpt"/>
</dbReference>
<dbReference type="Pfam" id="PF12796">
    <property type="entry name" value="Ank_2"/>
    <property type="match status" value="1"/>
</dbReference>
<dbReference type="WBParaSite" id="EgrG_000083600">
    <property type="protein sequence ID" value="EgrG_000083600"/>
    <property type="gene ID" value="EgrG_000083600"/>
</dbReference>
<reference evidence="8 9" key="1">
    <citation type="journal article" date="2013" name="Nature">
        <title>The genomes of four tapeworm species reveal adaptations to parasitism.</title>
        <authorList>
            <person name="Tsai I.J."/>
            <person name="Zarowiecki M."/>
            <person name="Holroyd N."/>
            <person name="Garciarrubio A."/>
            <person name="Sanchez-Flores A."/>
            <person name="Brooks K.L."/>
            <person name="Tracey A."/>
            <person name="Bobes R.J."/>
            <person name="Fragoso G."/>
            <person name="Sciutto E."/>
            <person name="Aslett M."/>
            <person name="Beasley H."/>
            <person name="Bennett H.M."/>
            <person name="Cai J."/>
            <person name="Camicia F."/>
            <person name="Clark R."/>
            <person name="Cucher M."/>
            <person name="De Silva N."/>
            <person name="Day T.A."/>
            <person name="Deplazes P."/>
            <person name="Estrada K."/>
            <person name="Fernandez C."/>
            <person name="Holland P.W."/>
            <person name="Hou J."/>
            <person name="Hu S."/>
            <person name="Huckvale T."/>
            <person name="Hung S.S."/>
            <person name="Kamenetzky L."/>
            <person name="Keane J.A."/>
            <person name="Kiss F."/>
            <person name="Koziol U."/>
            <person name="Lambert O."/>
            <person name="Liu K."/>
            <person name="Luo X."/>
            <person name="Luo Y."/>
            <person name="Macchiaroli N."/>
            <person name="Nichol S."/>
            <person name="Paps J."/>
            <person name="Parkinson J."/>
            <person name="Pouchkina-Stantcheva N."/>
            <person name="Riddiford N."/>
            <person name="Rosenzvit M."/>
            <person name="Salinas G."/>
            <person name="Wasmuth J.D."/>
            <person name="Zamanian M."/>
            <person name="Zheng Y."/>
            <person name="Cai X."/>
            <person name="Soberon X."/>
            <person name="Olson P.D."/>
            <person name="Laclette J.P."/>
            <person name="Brehm K."/>
            <person name="Berriman M."/>
            <person name="Garciarrubio A."/>
            <person name="Bobes R.J."/>
            <person name="Fragoso G."/>
            <person name="Sanchez-Flores A."/>
            <person name="Estrada K."/>
            <person name="Cevallos M.A."/>
            <person name="Morett E."/>
            <person name="Gonzalez V."/>
            <person name="Portillo T."/>
            <person name="Ochoa-Leyva A."/>
            <person name="Jose M.V."/>
            <person name="Sciutto E."/>
            <person name="Landa A."/>
            <person name="Jimenez L."/>
            <person name="Valdes V."/>
            <person name="Carrero J.C."/>
            <person name="Larralde C."/>
            <person name="Morales-Montor J."/>
            <person name="Limon-Lason J."/>
            <person name="Soberon X."/>
            <person name="Laclette J.P."/>
        </authorList>
    </citation>
    <scope>NUCLEOTIDE SEQUENCE [LARGE SCALE GENOMIC DNA]</scope>
</reference>
<feature type="compositionally biased region" description="Acidic residues" evidence="5">
    <location>
        <begin position="509"/>
        <end position="518"/>
    </location>
</feature>
<dbReference type="InterPro" id="IPR033635">
    <property type="entry name" value="ANKS1/Caskin"/>
</dbReference>
<feature type="compositionally biased region" description="Low complexity" evidence="5">
    <location>
        <begin position="885"/>
        <end position="897"/>
    </location>
</feature>
<dbReference type="InterPro" id="IPR001452">
    <property type="entry name" value="SH3_domain"/>
</dbReference>
<dbReference type="EMBL" id="LK028590">
    <property type="protein sequence ID" value="CDS23322.1"/>
    <property type="molecule type" value="Genomic_DNA"/>
</dbReference>
<dbReference type="Pfam" id="PF00536">
    <property type="entry name" value="SAM_1"/>
    <property type="match status" value="2"/>
</dbReference>
<dbReference type="SMART" id="SM00326">
    <property type="entry name" value="SH3"/>
    <property type="match status" value="1"/>
</dbReference>
<feature type="region of interest" description="Disordered" evidence="5">
    <location>
        <begin position="868"/>
        <end position="897"/>
    </location>
</feature>
<feature type="compositionally biased region" description="Polar residues" evidence="5">
    <location>
        <begin position="596"/>
        <end position="608"/>
    </location>
</feature>
<protein>
    <submittedName>
        <fullName evidence="8 10">Sterile alpha motif SAM</fullName>
    </submittedName>
</protein>
<dbReference type="Gene3D" id="2.30.30.40">
    <property type="entry name" value="SH3 Domains"/>
    <property type="match status" value="1"/>
</dbReference>
<keyword evidence="2" id="KW-0677">Repeat</keyword>
<feature type="compositionally biased region" description="Polar residues" evidence="5">
    <location>
        <begin position="873"/>
        <end position="884"/>
    </location>
</feature>
<dbReference type="InterPro" id="IPR036770">
    <property type="entry name" value="Ankyrin_rpt-contain_sf"/>
</dbReference>
<evidence type="ECO:0000313" key="10">
    <source>
        <dbReference type="WBParaSite" id="EgrG_000083600"/>
    </source>
</evidence>
<feature type="domain" description="SAM" evidence="7">
    <location>
        <begin position="732"/>
        <end position="795"/>
    </location>
</feature>
<dbReference type="InterPro" id="IPR013761">
    <property type="entry name" value="SAM/pointed_sf"/>
</dbReference>
<keyword evidence="1 4" id="KW-0728">SH3 domain</keyword>
<sequence length="1101" mass="117724">MRDSDDIYHLITQNRFAKALKRISKYAGKDSLSEVSSLCSYSQWSEIIHYCIASSSQSTGTATIRQSAHSCLKSLLQVQFSAQSTVRDLQAFIHHAASIGNLEAVRVLLTPARGQWSPAILDDLKATALHAAARHGLMEMIQWLVEEEDADVLAATTAGQTALDFAVEGKHRGVIRYLLPRVINSQLQPNGGEADTPRIRRTRSVSLADARLPQSQTQAFTKLSDPLRRRSAHFNQQLTCREHTIYSNVCGAAASRPLITSNQLPSNSPINSAVALRRKPPTGSLERNSLPPICPNRRTLPPRVGHPTLPFAYHPQCSMVRMPTGLATENLTSIQHQTMFSCLGKGNPGVEGDSSSAGRRHTLGGSASVTGRSKNLAQSPFSQISPARHTQAMPSPWAAQAGTHPKVVKARATASFHGATCRSQSLCFNEGDIIGVFADSMTSKEDSAWWRGFRFANGPSGDIGMFPSSHVTLLPRQPPPPPAAQTGKQKKKSDFSAQTDVASSCSSSTEDDGDEETEGGGSLLKKDATTVASDNEKAPHVNEAKVLCELETLTNTVLPVPLRSSAAGRQSSTSSSPSSTTMTASTPTSGHMNILMDSSNRNSATSLDSGRGSAYATSSEGSKMISTSTCATFPHSHQHLQQVCPTQPLNMNPRVPPSCLHRMTSVTSASATAATSSHPRGGYRAASVQPCASSTCSSASSASSASSGASSCSSCAAAVSSVSSGTSSCDRSPVELLVNWLLSAGFSDYTPCLVAAGYDLSTLRRATPEDLNACGVTNPRDRQQLRARLSRLQLPENLPDHIPSCVFEWLSILNLTSYWPAFQTQGLTTFEKVAVLTWEDLEEIGIMKLGHQKKLVLAIERLRRALSKRNEDQSVGTDSLTRIRQSQQQQHLLSSPSHLAAQPLSIEEEQEATMTGNLADLTPPPPPGFQDPPHVVGKGSLDFSPPSIINPGSPEPRRMSHHRHHFSTSFLTDVGRLGSNATSSVGDPGGEGSTKSDPLPRVGTCEGEGEAEAEGGMTSEGKNSKGHQRGAQQGYAESFLSVRQRHRNAAAAAITIPVSVANQMIPPPTSGSAMDKDLQDMQDIRSMLDKLSEHLVPRGSP</sequence>
<feature type="domain" description="SAM" evidence="7">
    <location>
        <begin position="806"/>
        <end position="865"/>
    </location>
</feature>
<dbReference type="InterPro" id="IPR036028">
    <property type="entry name" value="SH3-like_dom_sf"/>
</dbReference>
<feature type="region of interest" description="Disordered" evidence="5">
    <location>
        <begin position="466"/>
        <end position="525"/>
    </location>
</feature>
<dbReference type="Gene3D" id="1.10.150.50">
    <property type="entry name" value="Transcription Factor, Ets-1"/>
    <property type="match status" value="2"/>
</dbReference>
<feature type="region of interest" description="Disordered" evidence="5">
    <location>
        <begin position="280"/>
        <end position="301"/>
    </location>
</feature>
<evidence type="ECO:0000256" key="1">
    <source>
        <dbReference type="ARBA" id="ARBA00022443"/>
    </source>
</evidence>
<dbReference type="OrthoDB" id="10523500at2759"/>
<evidence type="ECO:0000259" key="6">
    <source>
        <dbReference type="PROSITE" id="PS50002"/>
    </source>
</evidence>
<keyword evidence="3" id="KW-0040">ANK repeat</keyword>
<name>A0A068X063_ECHGR</name>
<dbReference type="SUPFAM" id="SSF48403">
    <property type="entry name" value="Ankyrin repeat"/>
    <property type="match status" value="1"/>
</dbReference>